<evidence type="ECO:0000313" key="3">
    <source>
        <dbReference type="Proteomes" id="UP001491310"/>
    </source>
</evidence>
<proteinExistence type="predicted"/>
<dbReference type="Proteomes" id="UP001491310">
    <property type="component" value="Unassembled WGS sequence"/>
</dbReference>
<name>A0ABR2Z3X6_9CHLO</name>
<accession>A0ABR2Z3X6</accession>
<evidence type="ECO:0008006" key="4">
    <source>
        <dbReference type="Google" id="ProtNLM"/>
    </source>
</evidence>
<gene>
    <name evidence="2" type="ORF">WJX75_003463</name>
</gene>
<comment type="caution">
    <text evidence="2">The sequence shown here is derived from an EMBL/GenBank/DDBJ whole genome shotgun (WGS) entry which is preliminary data.</text>
</comment>
<sequence>MTDFGCLPSLLDLPTNALEAVARALTGNAKKPLRASCRELRAAANETTSFLRIDISRRQTVLWFQPIPPTILNSLKTIQLDIPWHCSDVSLPASEDLRALNIQGAPESCSVEVAVSVDSKSQEQTRLASVHFALLVDGLKMAGIWDQVRELHCSCERWLGPEVSFGPRVRVRAHLRLSERNARLNRKLLRAILSQPNLTELTISDMLPHDLDPDLVRMLGARRSSLRRLTLRACDLTEHDPDVPLIFDLRPLAQAKLELLEHFAVDSAYEGLVAVDGLETLLCPKQLPRLRSLALSGLSLVPFSLVPCADHQRYLPRGCADRPRTYTTMQFPAGPAAFPSFAALTTLELSASHLGNLSNLPALPGLERLVLRALARRRFKAYPAHLAGHEIARLPRLRELVLDCVECPHGLQSASLERLELVNTCLQNVFTVIGPGCPPRLASILVQQRSHGRSHSPDTDLARMYLGLMMISQLGGSCLPKRVASVGRKSVVQFTGHDWGSAASKGLLVSTKGGAWQFRDPQPDIVGADFEPADACSMQCAANFSFSLLRQC</sequence>
<dbReference type="EMBL" id="JALJOT010000001">
    <property type="protein sequence ID" value="KAK9918355.1"/>
    <property type="molecule type" value="Genomic_DNA"/>
</dbReference>
<organism evidence="2 3">
    <name type="scientific">Coccomyxa subellipsoidea</name>
    <dbReference type="NCBI Taxonomy" id="248742"/>
    <lineage>
        <taxon>Eukaryota</taxon>
        <taxon>Viridiplantae</taxon>
        <taxon>Chlorophyta</taxon>
        <taxon>core chlorophytes</taxon>
        <taxon>Trebouxiophyceae</taxon>
        <taxon>Trebouxiophyceae incertae sedis</taxon>
        <taxon>Coccomyxaceae</taxon>
        <taxon>Coccomyxa</taxon>
    </lineage>
</organism>
<comment type="subcellular location">
    <subcellularLocation>
        <location evidence="1">Cytoplasm</location>
        <location evidence="1">Cytoskeleton</location>
        <location evidence="1">Cilium axoneme</location>
    </subcellularLocation>
</comment>
<dbReference type="SUPFAM" id="SSF52047">
    <property type="entry name" value="RNI-like"/>
    <property type="match status" value="1"/>
</dbReference>
<evidence type="ECO:0000313" key="2">
    <source>
        <dbReference type="EMBL" id="KAK9918355.1"/>
    </source>
</evidence>
<dbReference type="InterPro" id="IPR032675">
    <property type="entry name" value="LRR_dom_sf"/>
</dbReference>
<protein>
    <recommendedName>
        <fullName evidence="4">F-box domain-containing protein</fullName>
    </recommendedName>
</protein>
<evidence type="ECO:0000256" key="1">
    <source>
        <dbReference type="ARBA" id="ARBA00004430"/>
    </source>
</evidence>
<keyword evidence="3" id="KW-1185">Reference proteome</keyword>
<dbReference type="Gene3D" id="3.80.10.10">
    <property type="entry name" value="Ribonuclease Inhibitor"/>
    <property type="match status" value="1"/>
</dbReference>
<reference evidence="2 3" key="1">
    <citation type="journal article" date="2024" name="Nat. Commun.">
        <title>Phylogenomics reveals the evolutionary origins of lichenization in chlorophyte algae.</title>
        <authorList>
            <person name="Puginier C."/>
            <person name="Libourel C."/>
            <person name="Otte J."/>
            <person name="Skaloud P."/>
            <person name="Haon M."/>
            <person name="Grisel S."/>
            <person name="Petersen M."/>
            <person name="Berrin J.G."/>
            <person name="Delaux P.M."/>
            <person name="Dal Grande F."/>
            <person name="Keller J."/>
        </authorList>
    </citation>
    <scope>NUCLEOTIDE SEQUENCE [LARGE SCALE GENOMIC DNA]</scope>
    <source>
        <strain evidence="2 3">SAG 216-7</strain>
    </source>
</reference>